<dbReference type="Gene3D" id="3.40.1280.10">
    <property type="match status" value="1"/>
</dbReference>
<protein>
    <submittedName>
        <fullName evidence="4">RNA methyltransferase</fullName>
    </submittedName>
</protein>
<dbReference type="InterPro" id="IPR029026">
    <property type="entry name" value="tRNA_m1G_MTases_N"/>
</dbReference>
<comment type="caution">
    <text evidence="4">The sequence shown here is derived from an EMBL/GenBank/DDBJ whole genome shotgun (WGS) entry which is preliminary data.</text>
</comment>
<dbReference type="Proteomes" id="UP001196509">
    <property type="component" value="Unassembled WGS sequence"/>
</dbReference>
<dbReference type="SUPFAM" id="SSF75217">
    <property type="entry name" value="alpha/beta knot"/>
    <property type="match status" value="1"/>
</dbReference>
<feature type="domain" description="tRNA/rRNA methyltransferase SpoU type" evidence="3">
    <location>
        <begin position="126"/>
        <end position="265"/>
    </location>
</feature>
<dbReference type="GO" id="GO:0003723">
    <property type="term" value="F:RNA binding"/>
    <property type="evidence" value="ECO:0007669"/>
    <property type="project" value="InterPro"/>
</dbReference>
<dbReference type="InterPro" id="IPR001537">
    <property type="entry name" value="SpoU_MeTrfase"/>
</dbReference>
<evidence type="ECO:0000256" key="1">
    <source>
        <dbReference type="ARBA" id="ARBA00022603"/>
    </source>
</evidence>
<dbReference type="RefSeq" id="WP_220229735.1">
    <property type="nucleotide sequence ID" value="NZ_JAICBX010000003.1"/>
</dbReference>
<accession>A0AAE3D0X8</accession>
<evidence type="ECO:0000313" key="5">
    <source>
        <dbReference type="Proteomes" id="UP001196509"/>
    </source>
</evidence>
<dbReference type="AlphaFoldDB" id="A0AAE3D0X8"/>
<evidence type="ECO:0000256" key="2">
    <source>
        <dbReference type="ARBA" id="ARBA00022679"/>
    </source>
</evidence>
<dbReference type="Gene3D" id="3.30.1330.30">
    <property type="match status" value="1"/>
</dbReference>
<keyword evidence="5" id="KW-1185">Reference proteome</keyword>
<name>A0AAE3D0X8_9HYPH</name>
<dbReference type="GO" id="GO:0032259">
    <property type="term" value="P:methylation"/>
    <property type="evidence" value="ECO:0007669"/>
    <property type="project" value="UniProtKB-KW"/>
</dbReference>
<dbReference type="CDD" id="cd18095">
    <property type="entry name" value="SpoU-like_rRNA-MTase"/>
    <property type="match status" value="1"/>
</dbReference>
<evidence type="ECO:0000259" key="3">
    <source>
        <dbReference type="Pfam" id="PF00588"/>
    </source>
</evidence>
<dbReference type="SUPFAM" id="SSF55315">
    <property type="entry name" value="L30e-like"/>
    <property type="match status" value="1"/>
</dbReference>
<dbReference type="GO" id="GO:0006396">
    <property type="term" value="P:RNA processing"/>
    <property type="evidence" value="ECO:0007669"/>
    <property type="project" value="InterPro"/>
</dbReference>
<dbReference type="EMBL" id="JAICBX010000003">
    <property type="protein sequence ID" value="MBW8639020.1"/>
    <property type="molecule type" value="Genomic_DNA"/>
</dbReference>
<dbReference type="Pfam" id="PF00588">
    <property type="entry name" value="SpoU_methylase"/>
    <property type="match status" value="1"/>
</dbReference>
<sequence>MNTIRQPLIPITDAGDDRVAEFRDIRERDLVGRQGLFIAEGRVVLRMLARSSHFTAQKILLLENRVTGMADVLSEFAADIPVMVCNADVMDSIAGFPMHRGVLAVGRAHAAPDFRKAVANLPEDALVLACNAISNHDNLGSLFRNAAAFSADLVCLDGQCCDPLYRKSIRVSVGAALTVPYVRGGDIGEMIDVLDNSGFDILALSPEGKVSILDIETRGRKALLVGTEGEGLPKSLMDRTGSVRIPQSSDFDSLNVATAAAIAMFCLKGRGDRVG</sequence>
<dbReference type="InterPro" id="IPR029028">
    <property type="entry name" value="Alpha/beta_knot_MTases"/>
</dbReference>
<dbReference type="InterPro" id="IPR051259">
    <property type="entry name" value="rRNA_Methyltransferase"/>
</dbReference>
<evidence type="ECO:0000313" key="4">
    <source>
        <dbReference type="EMBL" id="MBW8639020.1"/>
    </source>
</evidence>
<dbReference type="PANTHER" id="PTHR43191:SF12">
    <property type="entry name" value="RRNA METHYLASE"/>
    <property type="match status" value="1"/>
</dbReference>
<gene>
    <name evidence="4" type="ORF">K1W69_17625</name>
</gene>
<reference evidence="4" key="1">
    <citation type="submission" date="2021-08" db="EMBL/GenBank/DDBJ databases">
        <title>Hoeflea bacterium WL0058 sp. nov., isolated from the sediment.</title>
        <authorList>
            <person name="Wang L."/>
            <person name="Zhang D."/>
        </authorList>
    </citation>
    <scope>NUCLEOTIDE SEQUENCE</scope>
    <source>
        <strain evidence="4">WL0058</strain>
    </source>
</reference>
<dbReference type="PANTHER" id="PTHR43191">
    <property type="entry name" value="RRNA METHYLTRANSFERASE 3"/>
    <property type="match status" value="1"/>
</dbReference>
<organism evidence="4 5">
    <name type="scientific">Flavimaribacter sediminis</name>
    <dbReference type="NCBI Taxonomy" id="2865987"/>
    <lineage>
        <taxon>Bacteria</taxon>
        <taxon>Pseudomonadati</taxon>
        <taxon>Pseudomonadota</taxon>
        <taxon>Alphaproteobacteria</taxon>
        <taxon>Hyphomicrobiales</taxon>
        <taxon>Rhizobiaceae</taxon>
        <taxon>Flavimaribacter</taxon>
    </lineage>
</organism>
<proteinExistence type="predicted"/>
<keyword evidence="2" id="KW-0808">Transferase</keyword>
<dbReference type="GO" id="GO:0008173">
    <property type="term" value="F:RNA methyltransferase activity"/>
    <property type="evidence" value="ECO:0007669"/>
    <property type="project" value="InterPro"/>
</dbReference>
<keyword evidence="1 4" id="KW-0489">Methyltransferase</keyword>
<dbReference type="InterPro" id="IPR029064">
    <property type="entry name" value="Ribosomal_eL30-like_sf"/>
</dbReference>